<keyword evidence="17" id="KW-0325">Glycoprotein</keyword>
<dbReference type="EMBL" id="KU310668">
    <property type="protein sequence ID" value="AMB66451.1"/>
    <property type="molecule type" value="Genomic_DNA"/>
</dbReference>
<keyword evidence="8" id="KW-1188">Viral release from host cell</keyword>
<evidence type="ECO:0000256" key="8">
    <source>
        <dbReference type="ARBA" id="ARBA00022612"/>
    </source>
</evidence>
<evidence type="ECO:0000256" key="14">
    <source>
        <dbReference type="ARBA" id="ARBA00022989"/>
    </source>
</evidence>
<dbReference type="GO" id="GO:0039700">
    <property type="term" value="P:fusion of viral membrane with host outer nuclear membrane"/>
    <property type="evidence" value="ECO:0007669"/>
    <property type="project" value="UniProtKB-KW"/>
</dbReference>
<keyword evidence="21" id="KW-0946">Virion</keyword>
<dbReference type="GO" id="GO:0044175">
    <property type="term" value="C:host cell endosome membrane"/>
    <property type="evidence" value="ECO:0007669"/>
    <property type="project" value="UniProtKB-SubCell"/>
</dbReference>
<keyword evidence="18" id="KW-1180">Syncytium formation induced by viral infection</keyword>
<dbReference type="GO" id="GO:0019031">
    <property type="term" value="C:viral envelope"/>
    <property type="evidence" value="ECO:0007669"/>
    <property type="project" value="UniProtKB-KW"/>
</dbReference>
<evidence type="ECO:0000256" key="5">
    <source>
        <dbReference type="ARBA" id="ARBA00011250"/>
    </source>
</evidence>
<name>A0A109R104_HHV2</name>
<organismHost>
    <name type="scientific">Homo sapiens</name>
    <name type="common">Human</name>
    <dbReference type="NCBI Taxonomy" id="9606"/>
</organismHost>
<dbReference type="GO" id="GO:0044178">
    <property type="term" value="C:host cell Golgi membrane"/>
    <property type="evidence" value="ECO:0007669"/>
    <property type="project" value="UniProtKB-SubCell"/>
</dbReference>
<protein>
    <recommendedName>
        <fullName evidence="6">Envelope glycoprotein K</fullName>
    </recommendedName>
    <alternativeName>
        <fullName evidence="19">Syncytial protein</fullName>
    </alternativeName>
</protein>
<evidence type="ECO:0000256" key="6">
    <source>
        <dbReference type="ARBA" id="ARBA00013975"/>
    </source>
</evidence>
<evidence type="ECO:0000256" key="12">
    <source>
        <dbReference type="ARBA" id="ARBA00022870"/>
    </source>
</evidence>
<evidence type="ECO:0000256" key="2">
    <source>
        <dbReference type="ARBA" id="ARBA00004330"/>
    </source>
</evidence>
<evidence type="ECO:0000256" key="4">
    <source>
        <dbReference type="ARBA" id="ARBA00007266"/>
    </source>
</evidence>
<comment type="subunit">
    <text evidence="5">Interacts (via UL20 interaction region) with protein UL20 (via N-terminus); this interaction probably plays a role in the coordinate transport of protein UL20 and gK to the trans-Golgi network (TGN), and is required for the cell surface expression of gK.</text>
</comment>
<evidence type="ECO:0000256" key="10">
    <source>
        <dbReference type="ARBA" id="ARBA00022729"/>
    </source>
</evidence>
<evidence type="ECO:0000256" key="20">
    <source>
        <dbReference type="SAM" id="Phobius"/>
    </source>
</evidence>
<proteinExistence type="inferred from homology"/>
<evidence type="ECO:0000256" key="18">
    <source>
        <dbReference type="ARBA" id="ARBA00023213"/>
    </source>
</evidence>
<evidence type="ECO:0000313" key="21">
    <source>
        <dbReference type="EMBL" id="AMB66451.1"/>
    </source>
</evidence>
<sequence>MLAVRSLQHLTTVIFITAYGLVLAWYIVFGASPLHRCIYAVRPAGAHNDTALVWMKINQTLLFLGPPTAPPGGAWTAWTPHARVCYANIIEGRAVSLPAIPGAMSRRVMNVHEAVNCLEALWDTQMRLVVVGWFLYLAFVALHQRRCMFGVVSPAHSMVAPATYLLNYAGRIVSSVFLQYPYTKITRLLCELSVQRQTLVQLFEADPVTFLYHRPAVGVIVGCELLLRFVALGLIVGTALISRGACAITYPLFLTITTWCFVCIIALTELYFILRRDSAPKNAEPAAPRGRSKGWSGVCGRCCSIILSGIAVRLCYIAVVAGVVLVALRYEQEIQRRLFDL</sequence>
<keyword evidence="10" id="KW-0732">Signal</keyword>
<comment type="subcellular location">
    <subcellularLocation>
        <location evidence="1">Host Golgi apparatus membrane</location>
        <topology evidence="1">Multi-pass membrane protein</topology>
    </subcellularLocation>
    <subcellularLocation>
        <location evidence="3">Host cell membrane</location>
        <topology evidence="3">Multi-pass membrane protein</topology>
    </subcellularLocation>
    <subcellularLocation>
        <location evidence="2">Host endosome membrane</location>
        <topology evidence="2">Multi-pass membrane protein</topology>
    </subcellularLocation>
</comment>
<reference evidence="21" key="1">
    <citation type="journal article" date="2016" name="JCI Insight">
        <title>HSV-2 DeltagD elicits FcgammaR-effector antibodies that protect against clinical isolates.</title>
        <authorList>
            <person name="Petro C.D."/>
            <person name="Weinrick B."/>
            <person name="Khajoueinejad N."/>
            <person name="Burn C."/>
            <person name="Sellers R."/>
            <person name="Jacobs W.R.Jr."/>
            <person name="Herold B.C."/>
        </authorList>
    </citation>
    <scope>NUCLEOTIDE SEQUENCE</scope>
    <source>
        <strain evidence="21">G</strain>
    </source>
</reference>
<dbReference type="GO" id="GO:0020002">
    <property type="term" value="C:host cell plasma membrane"/>
    <property type="evidence" value="ECO:0007669"/>
    <property type="project" value="UniProtKB-SubCell"/>
</dbReference>
<evidence type="ECO:0000256" key="11">
    <source>
        <dbReference type="ARBA" id="ARBA00022812"/>
    </source>
</evidence>
<keyword evidence="15" id="KW-1039">Host endosome</keyword>
<evidence type="ECO:0000256" key="16">
    <source>
        <dbReference type="ARBA" id="ARBA00023136"/>
    </source>
</evidence>
<feature type="transmembrane region" description="Helical" evidence="20">
    <location>
        <begin position="128"/>
        <end position="144"/>
    </location>
</feature>
<evidence type="ECO:0000256" key="13">
    <source>
        <dbReference type="ARBA" id="ARBA00022959"/>
    </source>
</evidence>
<keyword evidence="12" id="KW-1043">Host membrane</keyword>
<evidence type="ECO:0000256" key="7">
    <source>
        <dbReference type="ARBA" id="ARBA00022511"/>
    </source>
</evidence>
<dbReference type="GO" id="GO:0016020">
    <property type="term" value="C:membrane"/>
    <property type="evidence" value="ECO:0007669"/>
    <property type="project" value="InterPro"/>
</dbReference>
<feature type="transmembrane region" description="Helical" evidence="20">
    <location>
        <begin position="252"/>
        <end position="274"/>
    </location>
</feature>
<keyword evidence="7" id="KW-1032">Host cell membrane</keyword>
<evidence type="ECO:0000256" key="17">
    <source>
        <dbReference type="ARBA" id="ARBA00023180"/>
    </source>
</evidence>
<dbReference type="InterPro" id="IPR002567">
    <property type="entry name" value="GK"/>
</dbReference>
<keyword evidence="13" id="KW-1181">Viral primary envelope fusion with host outer nuclear membrane</keyword>
<keyword evidence="14 20" id="KW-1133">Transmembrane helix</keyword>
<evidence type="ECO:0000256" key="3">
    <source>
        <dbReference type="ARBA" id="ARBA00004598"/>
    </source>
</evidence>
<evidence type="ECO:0000256" key="19">
    <source>
        <dbReference type="ARBA" id="ARBA00030931"/>
    </source>
</evidence>
<dbReference type="Pfam" id="PF01621">
    <property type="entry name" value="Fusion_gly_K"/>
    <property type="match status" value="1"/>
</dbReference>
<organism evidence="21">
    <name type="scientific">Human herpesvirus 2</name>
    <name type="common">HHV-2</name>
    <name type="synonym">Human herpes simplex virus 2</name>
    <dbReference type="NCBI Taxonomy" id="10310"/>
    <lineage>
        <taxon>Viruses</taxon>
        <taxon>Duplodnaviria</taxon>
        <taxon>Heunggongvirae</taxon>
        <taxon>Peploviricota</taxon>
        <taxon>Herviviricetes</taxon>
        <taxon>Herpesvirales</taxon>
        <taxon>Orthoherpesviridae</taxon>
        <taxon>Alphaherpesvirinae</taxon>
        <taxon>Simplexvirus</taxon>
        <taxon>Simplexvirus humanalpha2</taxon>
    </lineage>
</organism>
<keyword evidence="21" id="KW-0261">Viral envelope protein</keyword>
<keyword evidence="16 20" id="KW-0472">Membrane</keyword>
<accession>A0A109R104</accession>
<dbReference type="GO" id="GO:0060141">
    <property type="term" value="P:symbiont-mediated induction of syncytium formation"/>
    <property type="evidence" value="ECO:0007669"/>
    <property type="project" value="UniProtKB-KW"/>
</dbReference>
<keyword evidence="9 20" id="KW-0812">Transmembrane</keyword>
<gene>
    <name evidence="21" type="primary">UL53</name>
</gene>
<feature type="transmembrane region" description="Helical" evidence="20">
    <location>
        <begin position="6"/>
        <end position="29"/>
    </location>
</feature>
<evidence type="ECO:0000256" key="1">
    <source>
        <dbReference type="ARBA" id="ARBA00004252"/>
    </source>
</evidence>
<feature type="transmembrane region" description="Helical" evidence="20">
    <location>
        <begin position="216"/>
        <end position="240"/>
    </location>
</feature>
<evidence type="ECO:0000256" key="15">
    <source>
        <dbReference type="ARBA" id="ARBA00023046"/>
    </source>
</evidence>
<keyword evidence="11" id="KW-1040">Host Golgi apparatus</keyword>
<feature type="transmembrane region" description="Helical" evidence="20">
    <location>
        <begin position="305"/>
        <end position="328"/>
    </location>
</feature>
<evidence type="ECO:0000256" key="9">
    <source>
        <dbReference type="ARBA" id="ARBA00022692"/>
    </source>
</evidence>
<comment type="similarity">
    <text evidence="4">Belongs to the alphaherpesvirinae glycoprotein K family.</text>
</comment>